<dbReference type="SUPFAM" id="SSF55785">
    <property type="entry name" value="PYP-like sensor domain (PAS domain)"/>
    <property type="match status" value="1"/>
</dbReference>
<protein>
    <submittedName>
        <fullName evidence="2">PAS domain-containing protein</fullName>
    </submittedName>
</protein>
<feature type="domain" description="PAS fold-4" evidence="1">
    <location>
        <begin position="202"/>
        <end position="315"/>
    </location>
</feature>
<dbReference type="Gene3D" id="3.30.450.20">
    <property type="entry name" value="PAS domain"/>
    <property type="match status" value="2"/>
</dbReference>
<evidence type="ECO:0000313" key="2">
    <source>
        <dbReference type="EMBL" id="WQB99178.1"/>
    </source>
</evidence>
<gene>
    <name evidence="2" type="ORF">U0R22_003351</name>
</gene>
<keyword evidence="3" id="KW-1185">Reference proteome</keyword>
<dbReference type="Pfam" id="PF08448">
    <property type="entry name" value="PAS_4"/>
    <property type="match status" value="1"/>
</dbReference>
<dbReference type="Gene3D" id="3.30.450.40">
    <property type="match status" value="1"/>
</dbReference>
<dbReference type="SUPFAM" id="SSF55781">
    <property type="entry name" value="GAF domain-like"/>
    <property type="match status" value="1"/>
</dbReference>
<name>A0ABZ0VQM3_9HYPH</name>
<accession>A0ABZ0VQM3</accession>
<proteinExistence type="predicted"/>
<reference evidence="2 3" key="1">
    <citation type="submission" date="2023-11" db="EMBL/GenBank/DDBJ databases">
        <authorList>
            <person name="Panchal A.K."/>
            <person name="Meaney J.S."/>
            <person name="Karas B.J."/>
            <person name="diCenzo G.C."/>
        </authorList>
    </citation>
    <scope>NUCLEOTIDE SEQUENCE [LARGE SCALE GENOMIC DNA]</scope>
    <source>
        <strain evidence="2 3">NZP2235</strain>
    </source>
</reference>
<dbReference type="InterPro" id="IPR029016">
    <property type="entry name" value="GAF-like_dom_sf"/>
</dbReference>
<dbReference type="Proteomes" id="UP001322481">
    <property type="component" value="Chromosome"/>
</dbReference>
<evidence type="ECO:0000313" key="3">
    <source>
        <dbReference type="Proteomes" id="UP001322481"/>
    </source>
</evidence>
<dbReference type="InterPro" id="IPR013656">
    <property type="entry name" value="PAS_4"/>
</dbReference>
<organism evidence="2 3">
    <name type="scientific">Mesorhizobium huakuii</name>
    <dbReference type="NCBI Taxonomy" id="28104"/>
    <lineage>
        <taxon>Bacteria</taxon>
        <taxon>Pseudomonadati</taxon>
        <taxon>Pseudomonadota</taxon>
        <taxon>Alphaproteobacteria</taxon>
        <taxon>Hyphomicrobiales</taxon>
        <taxon>Phyllobacteriaceae</taxon>
        <taxon>Mesorhizobium</taxon>
    </lineage>
</organism>
<evidence type="ECO:0000259" key="1">
    <source>
        <dbReference type="Pfam" id="PF08448"/>
    </source>
</evidence>
<dbReference type="EMBL" id="CP139858">
    <property type="protein sequence ID" value="WQB99178.1"/>
    <property type="molecule type" value="Genomic_DNA"/>
</dbReference>
<dbReference type="InterPro" id="IPR035965">
    <property type="entry name" value="PAS-like_dom_sf"/>
</dbReference>
<sequence>MTLRRATKIGLHRFVRFDISGDILGPSSKDSASAAFRSAGEMAERIGSFGWSATSIGPVSSWPAELKTVVDLILGSAQPMFVVWGQDRIWLYNDAFIPILGRKHPTALGLPSQQVWAEAWGMIGPMFDLVYQGQSVHMDDIEIRIDKHGAPEETHFAFSYNPVTQPEIGTTGGLFGVCTETTDRFLAEKRERLAAERQIHLFEQAPGFIIIMRGHDHVVEFVNDAHRQVFNSGDWLSRPIRDAVPSLAGQGFFDRLDDVFASGTTFEAQGVPARFRRSADSPEETRYLTFIYAPLYDGGNIITGIFCEGFDVTETFRARKRSAALAELGDVVRLVEDPDELAYAAAEIIGRELDVSRAGYGTIDLANETISIERDWNAPGINSLAGVLHFRDYGTYIDDLKRGITVVIEDADKDPRTSQNPEALKAISAQSLINMPVTERGGLCGPTLP</sequence>